<protein>
    <submittedName>
        <fullName evidence="1">Uncharacterized protein</fullName>
    </submittedName>
</protein>
<dbReference type="EMBL" id="JARBHB010000005">
    <property type="protein sequence ID" value="KAJ8884257.1"/>
    <property type="molecule type" value="Genomic_DNA"/>
</dbReference>
<gene>
    <name evidence="1" type="ORF">PR048_016114</name>
</gene>
<evidence type="ECO:0000313" key="2">
    <source>
        <dbReference type="Proteomes" id="UP001159363"/>
    </source>
</evidence>
<name>A0ABQ9HJ39_9NEOP</name>
<reference evidence="1 2" key="1">
    <citation type="submission" date="2023-02" db="EMBL/GenBank/DDBJ databases">
        <title>LHISI_Scaffold_Assembly.</title>
        <authorList>
            <person name="Stuart O.P."/>
            <person name="Cleave R."/>
            <person name="Magrath M.J.L."/>
            <person name="Mikheyev A.S."/>
        </authorList>
    </citation>
    <scope>NUCLEOTIDE SEQUENCE [LARGE SCALE GENOMIC DNA]</scope>
    <source>
        <strain evidence="1">Daus_M_001</strain>
        <tissue evidence="1">Leg muscle</tissue>
    </source>
</reference>
<proteinExistence type="predicted"/>
<sequence>MCEHVPIHNWKSSVSDVMKARSELHFQFAASKRVVLTKTKNSTVVIKGEVNYRVDIGTFKPFVKKGKRVTSISPEQLPPQVPVKAVQIEDVKKLLHIHFGEGWDQREDMDYYRQVLFSECDVDDIDEAKIPLRPEYEDEFRI</sequence>
<evidence type="ECO:0000313" key="1">
    <source>
        <dbReference type="EMBL" id="KAJ8884257.1"/>
    </source>
</evidence>
<keyword evidence="2" id="KW-1185">Reference proteome</keyword>
<comment type="caution">
    <text evidence="1">The sequence shown here is derived from an EMBL/GenBank/DDBJ whole genome shotgun (WGS) entry which is preliminary data.</text>
</comment>
<dbReference type="Proteomes" id="UP001159363">
    <property type="component" value="Chromosome 4"/>
</dbReference>
<organism evidence="1 2">
    <name type="scientific">Dryococelus australis</name>
    <dbReference type="NCBI Taxonomy" id="614101"/>
    <lineage>
        <taxon>Eukaryota</taxon>
        <taxon>Metazoa</taxon>
        <taxon>Ecdysozoa</taxon>
        <taxon>Arthropoda</taxon>
        <taxon>Hexapoda</taxon>
        <taxon>Insecta</taxon>
        <taxon>Pterygota</taxon>
        <taxon>Neoptera</taxon>
        <taxon>Polyneoptera</taxon>
        <taxon>Phasmatodea</taxon>
        <taxon>Verophasmatodea</taxon>
        <taxon>Anareolatae</taxon>
        <taxon>Phasmatidae</taxon>
        <taxon>Eurycanthinae</taxon>
        <taxon>Dryococelus</taxon>
    </lineage>
</organism>
<accession>A0ABQ9HJ39</accession>